<comment type="caution">
    <text evidence="2">The sequence shown here is derived from an EMBL/GenBank/DDBJ whole genome shotgun (WGS) entry which is preliminary data.</text>
</comment>
<organism evidence="2 3">
    <name type="scientific">Tanacetum coccineum</name>
    <dbReference type="NCBI Taxonomy" id="301880"/>
    <lineage>
        <taxon>Eukaryota</taxon>
        <taxon>Viridiplantae</taxon>
        <taxon>Streptophyta</taxon>
        <taxon>Embryophyta</taxon>
        <taxon>Tracheophyta</taxon>
        <taxon>Spermatophyta</taxon>
        <taxon>Magnoliopsida</taxon>
        <taxon>eudicotyledons</taxon>
        <taxon>Gunneridae</taxon>
        <taxon>Pentapetalae</taxon>
        <taxon>asterids</taxon>
        <taxon>campanulids</taxon>
        <taxon>Asterales</taxon>
        <taxon>Asteraceae</taxon>
        <taxon>Asteroideae</taxon>
        <taxon>Anthemideae</taxon>
        <taxon>Anthemidinae</taxon>
        <taxon>Tanacetum</taxon>
    </lineage>
</organism>
<evidence type="ECO:0000313" key="3">
    <source>
        <dbReference type="Proteomes" id="UP001151760"/>
    </source>
</evidence>
<evidence type="ECO:0000256" key="1">
    <source>
        <dbReference type="SAM" id="MobiDB-lite"/>
    </source>
</evidence>
<sequence>MAALGVVRVIEVDAHKSMTFRDAVACEQAEIWVAKGLVNEAKENILGTPIFRNRSGDTMRVSQFMFSNGMFVEILLGRHSTFLLEGGLLGNHDKENKDVGMLDEVYHGLQMDIHVFVDSKYPIGRSITIMGISITRRVVALIGESKENTWLKELSIESGFELRLVAGIATRASMKAVTGLRFKQWLKLIRLAKVVLDAWFALEDGGLQDKNTSNGRATRQVHEVTNDGNPNKAGLESIMKEVPTSYAQ</sequence>
<gene>
    <name evidence="2" type="ORF">Tco_0907810</name>
</gene>
<dbReference type="EMBL" id="BQNB010014385">
    <property type="protein sequence ID" value="GJT27535.1"/>
    <property type="molecule type" value="Genomic_DNA"/>
</dbReference>
<dbReference type="Proteomes" id="UP001151760">
    <property type="component" value="Unassembled WGS sequence"/>
</dbReference>
<protein>
    <submittedName>
        <fullName evidence="2">Uncharacterized protein</fullName>
    </submittedName>
</protein>
<reference evidence="2" key="1">
    <citation type="journal article" date="2022" name="Int. J. Mol. Sci.">
        <title>Draft Genome of Tanacetum Coccineum: Genomic Comparison of Closely Related Tanacetum-Family Plants.</title>
        <authorList>
            <person name="Yamashiro T."/>
            <person name="Shiraishi A."/>
            <person name="Nakayama K."/>
            <person name="Satake H."/>
        </authorList>
    </citation>
    <scope>NUCLEOTIDE SEQUENCE</scope>
</reference>
<keyword evidence="3" id="KW-1185">Reference proteome</keyword>
<name>A0ABQ5CLH7_9ASTR</name>
<accession>A0ABQ5CLH7</accession>
<proteinExistence type="predicted"/>
<feature type="region of interest" description="Disordered" evidence="1">
    <location>
        <begin position="211"/>
        <end position="237"/>
    </location>
</feature>
<reference evidence="2" key="2">
    <citation type="submission" date="2022-01" db="EMBL/GenBank/DDBJ databases">
        <authorList>
            <person name="Yamashiro T."/>
            <person name="Shiraishi A."/>
            <person name="Satake H."/>
            <person name="Nakayama K."/>
        </authorList>
    </citation>
    <scope>NUCLEOTIDE SEQUENCE</scope>
</reference>
<evidence type="ECO:0000313" key="2">
    <source>
        <dbReference type="EMBL" id="GJT27535.1"/>
    </source>
</evidence>